<organism evidence="3">
    <name type="scientific">Ditylum brightwellii</name>
    <dbReference type="NCBI Taxonomy" id="49249"/>
    <lineage>
        <taxon>Eukaryota</taxon>
        <taxon>Sar</taxon>
        <taxon>Stramenopiles</taxon>
        <taxon>Ochrophyta</taxon>
        <taxon>Bacillariophyta</taxon>
        <taxon>Mediophyceae</taxon>
        <taxon>Lithodesmiophycidae</taxon>
        <taxon>Lithodesmiales</taxon>
        <taxon>Lithodesmiaceae</taxon>
        <taxon>Ditylum</taxon>
    </lineage>
</organism>
<accession>A0A7S4VVB6</accession>
<protein>
    <submittedName>
        <fullName evidence="3">Uncharacterized protein</fullName>
    </submittedName>
</protein>
<name>A0A7S4VVB6_9STRA</name>
<proteinExistence type="predicted"/>
<evidence type="ECO:0000313" key="3">
    <source>
        <dbReference type="EMBL" id="CAE4633600.1"/>
    </source>
</evidence>
<keyword evidence="2" id="KW-1133">Transmembrane helix</keyword>
<evidence type="ECO:0000256" key="2">
    <source>
        <dbReference type="SAM" id="Phobius"/>
    </source>
</evidence>
<feature type="region of interest" description="Disordered" evidence="1">
    <location>
        <begin position="1"/>
        <end position="28"/>
    </location>
</feature>
<reference evidence="3" key="1">
    <citation type="submission" date="2021-01" db="EMBL/GenBank/DDBJ databases">
        <authorList>
            <person name="Corre E."/>
            <person name="Pelletier E."/>
            <person name="Niang G."/>
            <person name="Scheremetjew M."/>
            <person name="Finn R."/>
            <person name="Kale V."/>
            <person name="Holt S."/>
            <person name="Cochrane G."/>
            <person name="Meng A."/>
            <person name="Brown T."/>
            <person name="Cohen L."/>
        </authorList>
    </citation>
    <scope>NUCLEOTIDE SEQUENCE</scope>
    <source>
        <strain evidence="3">GSO104</strain>
    </source>
</reference>
<evidence type="ECO:0000256" key="1">
    <source>
        <dbReference type="SAM" id="MobiDB-lite"/>
    </source>
</evidence>
<dbReference type="AlphaFoldDB" id="A0A7S4VVB6"/>
<feature type="compositionally biased region" description="Basic residues" evidence="1">
    <location>
        <begin position="8"/>
        <end position="20"/>
    </location>
</feature>
<keyword evidence="2" id="KW-0812">Transmembrane</keyword>
<feature type="transmembrane region" description="Helical" evidence="2">
    <location>
        <begin position="85"/>
        <end position="101"/>
    </location>
</feature>
<gene>
    <name evidence="3" type="ORF">DBRI00130_LOCUS28785</name>
</gene>
<dbReference type="EMBL" id="HBNS01036849">
    <property type="protein sequence ID" value="CAE4633600.1"/>
    <property type="molecule type" value="Transcribed_RNA"/>
</dbReference>
<keyword evidence="2" id="KW-0472">Membrane</keyword>
<sequence length="793" mass="90015">MFMETNKPRRKNRNSKKQRGKMPSSNERNNSIGLLLEEWVEVEESNTTTTSLPTTMAAAKATTMRFKLERVSSVKRYILDMKSQFLFMTLAAFAIGFLMGYDQSMTTTLNLQEDAFPTTRSITHDASVKSTLELLGQFTKEKTKLITNLRSKYKYYYSILFDRDIIFSNTNKKMFHMSDEASNERLIRRLMIALLRANIIYSDNTKEQEQTMFTWVTAGDSGSAGYGNLFNQTYTSILQDTVQDLFSSVGITFHAKNYARSTSHASVAELAFCQESIYGSNIDILNFDYAMAHRSMPHLVSLWGNRAAAAFTHAKPILFMMDHNNNDKNAIINNPNWDQLQSLEGKGLSSVFMDQSFLEEIIIQRIPSPHVRDVNNLPVSLQYIKCGINSIEGDVNCLANINDDAGTLETQQHSKCYDLDPNGNRDVCSTYKFDTNGVCGGSNNEVWHKTSWHPGWKMHQLKGHLLSYFMVEMLQNAILNLDDLINNPPPFTYEELIDENIPTDDEEKDLRNPVRLLNFLLNKDELDHFLFQSSPSDAGSWLKNDNAKYDELLQMVGSDILYQRPSICRTALLPSDARYKGIISNNGDGTYDNGMDMNIIPSPPSNHILPLAFDPMEHQGQQQQPTQYSLSCSDFLNIDFKDFFYVRQGDGWVTTNIPSIAELENYGKRNSNDSREERVDESTVSSTKEAIIIVCFRTCFGGGCSPVNTDAMFLEGQEVSRFLNGKIEFQVNGRKVIDLKEIEGCHFLAGEENGMVWPKLKTNEGYESLQYDLRIQVNEPGGSMRISSIILLQ</sequence>